<comment type="caution">
    <text evidence="2">The sequence shown here is derived from an EMBL/GenBank/DDBJ whole genome shotgun (WGS) entry which is preliminary data.</text>
</comment>
<name>A0A4U0VDZ2_9PEZI</name>
<evidence type="ECO:0000313" key="2">
    <source>
        <dbReference type="EMBL" id="TKA46315.1"/>
    </source>
</evidence>
<organism evidence="2 3">
    <name type="scientific">Friedmanniomyces simplex</name>
    <dbReference type="NCBI Taxonomy" id="329884"/>
    <lineage>
        <taxon>Eukaryota</taxon>
        <taxon>Fungi</taxon>
        <taxon>Dikarya</taxon>
        <taxon>Ascomycota</taxon>
        <taxon>Pezizomycotina</taxon>
        <taxon>Dothideomycetes</taxon>
        <taxon>Dothideomycetidae</taxon>
        <taxon>Mycosphaerellales</taxon>
        <taxon>Teratosphaeriaceae</taxon>
        <taxon>Friedmanniomyces</taxon>
    </lineage>
</organism>
<dbReference type="Proteomes" id="UP000309340">
    <property type="component" value="Unassembled WGS sequence"/>
</dbReference>
<dbReference type="InterPro" id="IPR038305">
    <property type="entry name" value="HeLo_sf"/>
</dbReference>
<sequence length="193" mass="21483">MIRLSNAEFRLVRWDKVDCDGECDMEPAVRRQSINGAISTLEQLHSLLERGREKSCHYGNRGAGAGGGTEGKLLTPTAGKDLQVQDLFDMTKKLDHGGTQEDVKRASLRERFARKLSIKPKDTDIWRGIKWALVGEHIFDKLVADTAALMADLESLCPAAKTVMFEFGAEIEGKIRGLLAEKDGWRIDLSLKL</sequence>
<dbReference type="EMBL" id="NAJQ01002259">
    <property type="protein sequence ID" value="TKA46315.1"/>
    <property type="molecule type" value="Genomic_DNA"/>
</dbReference>
<dbReference type="Gene3D" id="1.20.120.1020">
    <property type="entry name" value="Prion-inhibition and propagation, HeLo domain"/>
    <property type="match status" value="1"/>
</dbReference>
<dbReference type="AlphaFoldDB" id="A0A4U0VDZ2"/>
<evidence type="ECO:0000259" key="1">
    <source>
        <dbReference type="Pfam" id="PF14479"/>
    </source>
</evidence>
<proteinExistence type="predicted"/>
<reference evidence="2 3" key="1">
    <citation type="submission" date="2017-03" db="EMBL/GenBank/DDBJ databases">
        <title>Genomes of endolithic fungi from Antarctica.</title>
        <authorList>
            <person name="Coleine C."/>
            <person name="Masonjones S."/>
            <person name="Stajich J.E."/>
        </authorList>
    </citation>
    <scope>NUCLEOTIDE SEQUENCE [LARGE SCALE GENOMIC DNA]</scope>
    <source>
        <strain evidence="2 3">CCFEE 5184</strain>
    </source>
</reference>
<protein>
    <recommendedName>
        <fullName evidence="1">Prion-inhibition and propagation HeLo domain-containing protein</fullName>
    </recommendedName>
</protein>
<keyword evidence="3" id="KW-1185">Reference proteome</keyword>
<feature type="domain" description="Prion-inhibition and propagation HeLo" evidence="1">
    <location>
        <begin position="2"/>
        <end position="161"/>
    </location>
</feature>
<dbReference type="InterPro" id="IPR029498">
    <property type="entry name" value="HeLo_dom"/>
</dbReference>
<gene>
    <name evidence="2" type="ORF">B0A55_13100</name>
</gene>
<evidence type="ECO:0000313" key="3">
    <source>
        <dbReference type="Proteomes" id="UP000309340"/>
    </source>
</evidence>
<accession>A0A4U0VDZ2</accession>
<dbReference type="Pfam" id="PF14479">
    <property type="entry name" value="HeLo"/>
    <property type="match status" value="1"/>
</dbReference>